<name>A0A0F0II14_ASPPU</name>
<dbReference type="Proteomes" id="UP000033540">
    <property type="component" value="Unassembled WGS sequence"/>
</dbReference>
<dbReference type="OrthoDB" id="10404174at2759"/>
<dbReference type="EMBL" id="JZEE01000308">
    <property type="protein sequence ID" value="KJK66392.1"/>
    <property type="molecule type" value="Genomic_DNA"/>
</dbReference>
<sequence>MSRNRSNIGQGISFLDDVDYGRRPIRTNMESVEESRRTTDRMVQHNRFIFGGERLRVEQGNSHACGKGVPNQVKTRHPRKHSSILFLVSPLTHLKLLLFIKSVHGRSSPMVS</sequence>
<protein>
    <submittedName>
        <fullName evidence="1">Uncharacterized protein</fullName>
    </submittedName>
</protein>
<gene>
    <name evidence="1" type="ORF">P875_00021514</name>
</gene>
<proteinExistence type="predicted"/>
<dbReference type="AlphaFoldDB" id="A0A0F0II14"/>
<comment type="caution">
    <text evidence="1">The sequence shown here is derived from an EMBL/GenBank/DDBJ whole genome shotgun (WGS) entry which is preliminary data.</text>
</comment>
<evidence type="ECO:0000313" key="2">
    <source>
        <dbReference type="Proteomes" id="UP000033540"/>
    </source>
</evidence>
<reference evidence="1 2" key="1">
    <citation type="submission" date="2015-02" db="EMBL/GenBank/DDBJ databases">
        <title>Draft genome sequence of Aspergillus parasiticus SU-1.</title>
        <authorList>
            <person name="Yu J."/>
            <person name="Fedorova N."/>
            <person name="Yin Y."/>
            <person name="Losada L."/>
            <person name="Zafar N."/>
            <person name="Taujale R."/>
            <person name="Ehrlich K.C."/>
            <person name="Bhatnagar D."/>
            <person name="Cleveland T.E."/>
            <person name="Bennett J.W."/>
            <person name="Nierman W.C."/>
        </authorList>
    </citation>
    <scope>NUCLEOTIDE SEQUENCE [LARGE SCALE GENOMIC DNA]</scope>
    <source>
        <strain evidence="2">ATCC 56775 / NRRL 5862 / SRRC 143 / SU-1</strain>
    </source>
</reference>
<accession>A0A0F0II14</accession>
<organism evidence="1 2">
    <name type="scientific">Aspergillus parasiticus (strain ATCC 56775 / NRRL 5862 / SRRC 143 / SU-1)</name>
    <dbReference type="NCBI Taxonomy" id="1403190"/>
    <lineage>
        <taxon>Eukaryota</taxon>
        <taxon>Fungi</taxon>
        <taxon>Dikarya</taxon>
        <taxon>Ascomycota</taxon>
        <taxon>Pezizomycotina</taxon>
        <taxon>Eurotiomycetes</taxon>
        <taxon>Eurotiomycetidae</taxon>
        <taxon>Eurotiales</taxon>
        <taxon>Aspergillaceae</taxon>
        <taxon>Aspergillus</taxon>
        <taxon>Aspergillus subgen. Circumdati</taxon>
    </lineage>
</organism>
<evidence type="ECO:0000313" key="1">
    <source>
        <dbReference type="EMBL" id="KJK66392.1"/>
    </source>
</evidence>